<dbReference type="InterPro" id="IPR016040">
    <property type="entry name" value="NAD(P)-bd_dom"/>
</dbReference>
<name>A0A9W6VJH3_9PSEU</name>
<proteinExistence type="predicted"/>
<keyword evidence="3" id="KW-1185">Reference proteome</keyword>
<dbReference type="PANTHER" id="PTHR43355:SF2">
    <property type="entry name" value="FLAVIN REDUCTASE (NADPH)"/>
    <property type="match status" value="1"/>
</dbReference>
<reference evidence="2" key="1">
    <citation type="submission" date="2023-03" db="EMBL/GenBank/DDBJ databases">
        <title>Amycolatopsis taiwanensis NBRC 103393.</title>
        <authorList>
            <person name="Ichikawa N."/>
            <person name="Sato H."/>
            <person name="Tonouchi N."/>
        </authorList>
    </citation>
    <scope>NUCLEOTIDE SEQUENCE</scope>
    <source>
        <strain evidence="2">NBRC 103393</strain>
    </source>
</reference>
<organism evidence="2 3">
    <name type="scientific">Amycolatopsis taiwanensis</name>
    <dbReference type="NCBI Taxonomy" id="342230"/>
    <lineage>
        <taxon>Bacteria</taxon>
        <taxon>Bacillati</taxon>
        <taxon>Actinomycetota</taxon>
        <taxon>Actinomycetes</taxon>
        <taxon>Pseudonocardiales</taxon>
        <taxon>Pseudonocardiaceae</taxon>
        <taxon>Amycolatopsis</taxon>
    </lineage>
</organism>
<evidence type="ECO:0000259" key="1">
    <source>
        <dbReference type="Pfam" id="PF13460"/>
    </source>
</evidence>
<dbReference type="EMBL" id="BSTI01000017">
    <property type="protein sequence ID" value="GLY69534.1"/>
    <property type="molecule type" value="Genomic_DNA"/>
</dbReference>
<protein>
    <submittedName>
        <fullName evidence="2">3-beta hydroxysteroid dehydrogenase</fullName>
    </submittedName>
</protein>
<evidence type="ECO:0000313" key="3">
    <source>
        <dbReference type="Proteomes" id="UP001165136"/>
    </source>
</evidence>
<dbReference type="Pfam" id="PF13460">
    <property type="entry name" value="NAD_binding_10"/>
    <property type="match status" value="1"/>
</dbReference>
<dbReference type="InterPro" id="IPR036291">
    <property type="entry name" value="NAD(P)-bd_dom_sf"/>
</dbReference>
<dbReference type="GO" id="GO:0016646">
    <property type="term" value="F:oxidoreductase activity, acting on the CH-NH group of donors, NAD or NADP as acceptor"/>
    <property type="evidence" value="ECO:0007669"/>
    <property type="project" value="TreeGrafter"/>
</dbReference>
<feature type="domain" description="NAD(P)-binding" evidence="1">
    <location>
        <begin position="7"/>
        <end position="195"/>
    </location>
</feature>
<evidence type="ECO:0000313" key="2">
    <source>
        <dbReference type="EMBL" id="GLY69534.1"/>
    </source>
</evidence>
<dbReference type="SUPFAM" id="SSF51735">
    <property type="entry name" value="NAD(P)-binding Rossmann-fold domains"/>
    <property type="match status" value="1"/>
</dbReference>
<dbReference type="AlphaFoldDB" id="A0A9W6VJH3"/>
<dbReference type="InterPro" id="IPR051606">
    <property type="entry name" value="Polyketide_Oxido-like"/>
</dbReference>
<accession>A0A9W6VJH3</accession>
<gene>
    <name evidence="2" type="ORF">Atai01_61530</name>
</gene>
<dbReference type="RefSeq" id="WP_027944069.1">
    <property type="nucleotide sequence ID" value="NZ_BSTI01000017.1"/>
</dbReference>
<dbReference type="PANTHER" id="PTHR43355">
    <property type="entry name" value="FLAVIN REDUCTASE (NADPH)"/>
    <property type="match status" value="1"/>
</dbReference>
<dbReference type="Proteomes" id="UP001165136">
    <property type="component" value="Unassembled WGS sequence"/>
</dbReference>
<comment type="caution">
    <text evidence="2">The sequence shown here is derived from an EMBL/GenBank/DDBJ whole genome shotgun (WGS) entry which is preliminary data.</text>
</comment>
<sequence length="205" mass="21482">MKIIVVGANGMVGSRVTDESVRRGHDVTAVVRGGSPRGVPVVYGNAADREQMSTAFSGSDAVVVATRPRPGQEHTVSATTAALLDAAAATGTRILVVGGAGPLRSPDRPGLVIEDPSYVPPQWRSSAEASIAQLRACHGHPADWTYLSPPAILEPGVRTGHYRRGTTTLVVRPDGTSRISAEDLAVAIVDELENPGTDRHFTVGY</sequence>
<dbReference type="Gene3D" id="3.40.50.720">
    <property type="entry name" value="NAD(P)-binding Rossmann-like Domain"/>
    <property type="match status" value="1"/>
</dbReference>